<keyword evidence="1" id="KW-0812">Transmembrane</keyword>
<name>A0A7X5UQJ6_9PSEU</name>
<organism evidence="3 4">
    <name type="scientific">Saccharomonospora amisosensis</name>
    <dbReference type="NCBI Taxonomy" id="1128677"/>
    <lineage>
        <taxon>Bacteria</taxon>
        <taxon>Bacillati</taxon>
        <taxon>Actinomycetota</taxon>
        <taxon>Actinomycetes</taxon>
        <taxon>Pseudonocardiales</taxon>
        <taxon>Pseudonocardiaceae</taxon>
        <taxon>Saccharomonospora</taxon>
    </lineage>
</organism>
<sequence>MTKEEMMTVPTSSIEQHPDLVNLQVRYERAAKTPQAQLVDGLTFLGGLYIAIGPWVVGFTNFPSLAVTNLITGLALAVLAIGYAAVYSRMHTLAWVAPLIGVWTIISPWVVLGSAATTPTIINNVITGGVVTLLGVGVLAVGMTGGGRRRQR</sequence>
<feature type="transmembrane region" description="Helical" evidence="1">
    <location>
        <begin position="93"/>
        <end position="115"/>
    </location>
</feature>
<feature type="transmembrane region" description="Helical" evidence="1">
    <location>
        <begin position="65"/>
        <end position="86"/>
    </location>
</feature>
<reference evidence="3 4" key="1">
    <citation type="submission" date="2020-03" db="EMBL/GenBank/DDBJ databases">
        <title>Sequencing the genomes of 1000 actinobacteria strains.</title>
        <authorList>
            <person name="Klenk H.-P."/>
        </authorList>
    </citation>
    <scope>NUCLEOTIDE SEQUENCE [LARGE SCALE GENOMIC DNA]</scope>
    <source>
        <strain evidence="3 4">DSM 45685</strain>
    </source>
</reference>
<dbReference type="AlphaFoldDB" id="A0A7X5UQJ6"/>
<evidence type="ECO:0000313" key="3">
    <source>
        <dbReference type="EMBL" id="NIJ12393.1"/>
    </source>
</evidence>
<dbReference type="InterPro" id="IPR005530">
    <property type="entry name" value="SPW"/>
</dbReference>
<dbReference type="Pfam" id="PF03779">
    <property type="entry name" value="SPW"/>
    <property type="match status" value="1"/>
</dbReference>
<dbReference type="RefSeq" id="WP_313886765.1">
    <property type="nucleotide sequence ID" value="NZ_JAAOYM010000001.1"/>
</dbReference>
<feature type="domain" description="SPW repeat-containing integral membrane" evidence="2">
    <location>
        <begin position="39"/>
        <end position="136"/>
    </location>
</feature>
<feature type="transmembrane region" description="Helical" evidence="1">
    <location>
        <begin position="38"/>
        <end position="59"/>
    </location>
</feature>
<keyword evidence="1" id="KW-0472">Membrane</keyword>
<feature type="transmembrane region" description="Helical" evidence="1">
    <location>
        <begin position="121"/>
        <end position="142"/>
    </location>
</feature>
<keyword evidence="4" id="KW-1185">Reference proteome</keyword>
<comment type="caution">
    <text evidence="3">The sequence shown here is derived from an EMBL/GenBank/DDBJ whole genome shotgun (WGS) entry which is preliminary data.</text>
</comment>
<accession>A0A7X5UQJ6</accession>
<keyword evidence="1" id="KW-1133">Transmembrane helix</keyword>
<dbReference type="EMBL" id="JAAOYM010000001">
    <property type="protein sequence ID" value="NIJ12393.1"/>
    <property type="molecule type" value="Genomic_DNA"/>
</dbReference>
<dbReference type="Proteomes" id="UP000545493">
    <property type="component" value="Unassembled WGS sequence"/>
</dbReference>
<protein>
    <recommendedName>
        <fullName evidence="2">SPW repeat-containing integral membrane domain-containing protein</fullName>
    </recommendedName>
</protein>
<gene>
    <name evidence="3" type="ORF">FHU38_002737</name>
</gene>
<evidence type="ECO:0000313" key="4">
    <source>
        <dbReference type="Proteomes" id="UP000545493"/>
    </source>
</evidence>
<evidence type="ECO:0000259" key="2">
    <source>
        <dbReference type="Pfam" id="PF03779"/>
    </source>
</evidence>
<proteinExistence type="predicted"/>
<evidence type="ECO:0000256" key="1">
    <source>
        <dbReference type="SAM" id="Phobius"/>
    </source>
</evidence>